<dbReference type="InterPro" id="IPR003018">
    <property type="entry name" value="GAF"/>
</dbReference>
<protein>
    <submittedName>
        <fullName evidence="2">GAF domain-containing protein</fullName>
    </submittedName>
</protein>
<keyword evidence="3" id="KW-1185">Reference proteome</keyword>
<accession>A0ABR9TZN9</accession>
<reference evidence="2 3" key="1">
    <citation type="submission" date="2020-10" db="EMBL/GenBank/DDBJ databases">
        <authorList>
            <person name="Castelo-Branco R."/>
            <person name="Eusebio N."/>
            <person name="Adriana R."/>
            <person name="Vieira A."/>
            <person name="Brugerolle De Fraissinette N."/>
            <person name="Rezende De Castro R."/>
            <person name="Schneider M.P."/>
            <person name="Vasconcelos V."/>
            <person name="Leao P.N."/>
        </authorList>
    </citation>
    <scope>NUCLEOTIDE SEQUENCE [LARGE SCALE GENOMIC DNA]</scope>
    <source>
        <strain evidence="2 3">LEGE 07299</strain>
    </source>
</reference>
<dbReference type="EMBL" id="JADEXF010000230">
    <property type="protein sequence ID" value="MBE9105075.1"/>
    <property type="molecule type" value="Genomic_DNA"/>
</dbReference>
<dbReference type="InterPro" id="IPR029016">
    <property type="entry name" value="GAF-like_dom_sf"/>
</dbReference>
<evidence type="ECO:0000259" key="1">
    <source>
        <dbReference type="Pfam" id="PF13185"/>
    </source>
</evidence>
<feature type="domain" description="GAF" evidence="1">
    <location>
        <begin position="6"/>
        <end position="124"/>
    </location>
</feature>
<sequence>MNGVPAILQSLCESLGWQAGIIWSVDDEANVLHPMSTWYSSDLEKEPFNQHTIAFSEGLVGQIWASGQPVWISEPAQDENFFATAIGLPIRLDNKILGAIKLFSAQILLQMMSAIATQIGQFIEQQRSSSLLQESEENMSDF</sequence>
<dbReference type="Proteomes" id="UP000647836">
    <property type="component" value="Unassembled WGS sequence"/>
</dbReference>
<dbReference type="RefSeq" id="WP_194043031.1">
    <property type="nucleotide sequence ID" value="NZ_JADEXF010000230.1"/>
</dbReference>
<organism evidence="2 3">
    <name type="scientific">Nostoc cf. edaphicum LEGE 07299</name>
    <dbReference type="NCBI Taxonomy" id="2777974"/>
    <lineage>
        <taxon>Bacteria</taxon>
        <taxon>Bacillati</taxon>
        <taxon>Cyanobacteriota</taxon>
        <taxon>Cyanophyceae</taxon>
        <taxon>Nostocales</taxon>
        <taxon>Nostocaceae</taxon>
        <taxon>Nostoc</taxon>
    </lineage>
</organism>
<dbReference type="Pfam" id="PF13185">
    <property type="entry name" value="GAF_2"/>
    <property type="match status" value="1"/>
</dbReference>
<gene>
    <name evidence="2" type="ORF">IQ229_09025</name>
</gene>
<dbReference type="Gene3D" id="3.30.450.40">
    <property type="match status" value="1"/>
</dbReference>
<dbReference type="SUPFAM" id="SSF55781">
    <property type="entry name" value="GAF domain-like"/>
    <property type="match status" value="1"/>
</dbReference>
<evidence type="ECO:0000313" key="2">
    <source>
        <dbReference type="EMBL" id="MBE9105075.1"/>
    </source>
</evidence>
<evidence type="ECO:0000313" key="3">
    <source>
        <dbReference type="Proteomes" id="UP000647836"/>
    </source>
</evidence>
<name>A0ABR9TZN9_9NOSO</name>
<proteinExistence type="predicted"/>
<comment type="caution">
    <text evidence="2">The sequence shown here is derived from an EMBL/GenBank/DDBJ whole genome shotgun (WGS) entry which is preliminary data.</text>
</comment>